<organism evidence="1">
    <name type="scientific">Arabidopsis thaliana</name>
    <name type="common">Mouse-ear cress</name>
    <dbReference type="NCBI Taxonomy" id="3702"/>
    <lineage>
        <taxon>Eukaryota</taxon>
        <taxon>Viridiplantae</taxon>
        <taxon>Streptophyta</taxon>
        <taxon>Embryophyta</taxon>
        <taxon>Tracheophyta</taxon>
        <taxon>Spermatophyta</taxon>
        <taxon>Magnoliopsida</taxon>
        <taxon>eudicotyledons</taxon>
        <taxon>Gunneridae</taxon>
        <taxon>Pentapetalae</taxon>
        <taxon>rosids</taxon>
        <taxon>malvids</taxon>
        <taxon>Brassicales</taxon>
        <taxon>Brassicaceae</taxon>
        <taxon>Camelineae</taxon>
        <taxon>Arabidopsis</taxon>
    </lineage>
</organism>
<reference key="2">
    <citation type="journal article" date="2000" name="Nature">
        <title>Sequence and analysis of chromosome 3 of the plant Arabidopsis thaliana.</title>
        <authorList>
            <consortium name="European Union Chromosome 3 Arabidopsis Sequencing Consortium"/>
            <consortium name="Institute for Genomic Research"/>
            <consortium name="Kazusa DNA Research Institute"/>
            <person name="Salanoubat M."/>
            <person name="Lemcke K."/>
            <person name="Rieger M."/>
            <person name="Ansorge W."/>
            <person name="Unseld M."/>
            <person name="Fartmann B."/>
            <person name="Valle G."/>
            <person name="Blocker H."/>
            <person name="Perez-Alonso M."/>
            <person name="Obermaier B."/>
            <person name="Delseny M."/>
            <person name="Boutry M."/>
            <person name="Grivell L.A."/>
            <person name="Mache R."/>
            <person name="Puigdomenech P."/>
            <person name="De Simone V."/>
            <person name="Choisne N."/>
            <person name="Artiguenave F."/>
            <person name="Robert C."/>
            <person name="Brottier P."/>
            <person name="Wincker P."/>
            <person name="Cattolico L."/>
            <person name="Weissenbach J."/>
            <person name="Saurin W."/>
            <person name="Quetier F."/>
            <person name="Schafer M."/>
            <person name="Muller-Auer S."/>
            <person name="Gabel C."/>
            <person name="Fuchs M."/>
            <person name="Benes V."/>
            <person name="Wurmbach E."/>
            <person name="Drzonek H."/>
            <person name="Erfle H."/>
            <person name="Jordan N."/>
            <person name="Bangert S."/>
            <person name="Wiedelmann R."/>
            <person name="Kranz H."/>
            <person name="Voss H."/>
            <person name="Holland R."/>
            <person name="Brandt P."/>
            <person name="Nyakatura G."/>
            <person name="Vezzi A."/>
            <person name="D'Angelo M."/>
            <person name="Pallavicini A."/>
            <person name="Toppo S."/>
            <person name="Simionati B."/>
            <person name="Conrad A."/>
            <person name="Hornischer K."/>
            <person name="Kauer G."/>
            <person name="Lohnert T.H."/>
            <person name="Nordsiek G."/>
            <person name="Reichelt J."/>
            <person name="Scharfe M."/>
            <person name="Schon O."/>
            <person name="Bargues M."/>
            <person name="Terol J."/>
            <person name="Climent J."/>
            <person name="Navarro P."/>
            <person name="Collado C."/>
            <person name="Perez-Perez A."/>
            <person name="Ottenwalder B."/>
            <person name="Duchemin D."/>
            <person name="Cooke R."/>
            <person name="Laudie M."/>
            <person name="Berger-Llauro C."/>
            <person name="Purnelle B."/>
            <person name="Masuy D."/>
            <person name="de Haan M."/>
            <person name="Maarse A.C."/>
            <person name="Alcaraz J.P."/>
            <person name="Cottet A."/>
            <person name="Casacuberta E."/>
            <person name="Monfort A."/>
            <person name="Argiriou A."/>
            <person name="flores M."/>
            <person name="Liguori R."/>
            <person name="Vitale D."/>
            <person name="Mannhaupt G."/>
            <person name="Haase D."/>
            <person name="Schoof H."/>
            <person name="Rudd S."/>
            <person name="Zaccaria P."/>
            <person name="Mewes H.W."/>
            <person name="Mayer K.F."/>
            <person name="Kaul S."/>
            <person name="Town C.D."/>
            <person name="Koo H.L."/>
            <person name="Tallon L.J."/>
            <person name="Jenkins J."/>
            <person name="Rooney T."/>
            <person name="Rizzo M."/>
            <person name="Walts A."/>
            <person name="Utterback T."/>
            <person name="Fujii C.Y."/>
            <person name="Shea T.P."/>
            <person name="Creasy T.H."/>
            <person name="Haas B."/>
            <person name="Maiti R."/>
            <person name="Wu D."/>
            <person name="Peterson J."/>
            <person name="Van Aken S."/>
            <person name="Pai G."/>
            <person name="Militscher J."/>
            <person name="Sellers P."/>
            <person name="Gill J.E."/>
            <person name="Feldblyum T.V."/>
            <person name="Preuss D."/>
            <person name="Lin X."/>
            <person name="Nierman W.C."/>
            <person name="Salzberg S.L."/>
            <person name="White O."/>
            <person name="Venter J.C."/>
            <person name="Fraser C.M."/>
            <person name="Kaneko T."/>
            <person name="Nakamura Y."/>
            <person name="Sato S."/>
            <person name="Kato T."/>
            <person name="Asamizu E."/>
            <person name="Sasamoto S."/>
            <person name="Kimura T."/>
            <person name="Idesawa K."/>
            <person name="Kawashima K."/>
            <person name="Kishida Y."/>
            <person name="Kiyokawa C."/>
            <person name="Kohara M."/>
            <person name="Matsumoto M."/>
            <person name="Matsuno A."/>
            <person name="Muraki A."/>
            <person name="Nakayama S."/>
            <person name="Nakazaki N."/>
            <person name="Shinpo S."/>
            <person name="Takeuchi C."/>
            <person name="Wada T."/>
            <person name="Watanabe A."/>
            <person name="Yamada M."/>
            <person name="Yasuda M."/>
            <person name="Tabata S."/>
        </authorList>
    </citation>
    <scope>NUCLEOTIDE SEQUENCE [LARGE SCALE GENOMIC DNA]</scope>
    <source>
        <strain>cv. Columbia</strain>
    </source>
</reference>
<evidence type="ECO:0000313" key="1">
    <source>
        <dbReference type="EMBL" id="BAB01430.1"/>
    </source>
</evidence>
<reference evidence="1" key="1">
    <citation type="journal article" date="2000" name="DNA Res.">
        <title>Structural analysis of Arabidopsis thaliana chromosome 3. II. Sequence features of the 4,251,695 bp regions covered by 90 P1, TAC and BAC clones.</title>
        <authorList>
            <person name="Nakamura Y."/>
        </authorList>
    </citation>
    <scope>NUCLEOTIDE SEQUENCE [LARGE SCALE GENOMIC DNA]</scope>
</reference>
<name>Q9LJP7_ARATH</name>
<dbReference type="EMBL" id="AP000415">
    <property type="protein sequence ID" value="BAB01430.1"/>
    <property type="molecule type" value="Genomic_DNA"/>
</dbReference>
<accession>Q9LJP7</accession>
<dbReference type="GO" id="GO:0003676">
    <property type="term" value="F:nucleic acid binding"/>
    <property type="evidence" value="ECO:0007669"/>
    <property type="project" value="InterPro"/>
</dbReference>
<dbReference type="InterPro" id="IPR036397">
    <property type="entry name" value="RNaseH_sf"/>
</dbReference>
<proteinExistence type="predicted"/>
<protein>
    <recommendedName>
        <fullName evidence="2">RNase H type-1 domain-containing protein</fullName>
    </recommendedName>
</protein>
<dbReference type="Gene3D" id="3.30.420.10">
    <property type="entry name" value="Ribonuclease H-like superfamily/Ribonuclease H"/>
    <property type="match status" value="1"/>
</dbReference>
<evidence type="ECO:0008006" key="2">
    <source>
        <dbReference type="Google" id="ProtNLM"/>
    </source>
</evidence>
<dbReference type="AlphaFoldDB" id="Q9LJP7"/>
<sequence>MQNNLMKFHFPSIEDEFLSLPPTVVVSYYIDAAWTANSEECGMGWIFQTQNNRGFHQGTATRTLAPSALASEALALKSALSAASRTKLTSIKVFSTLKSLYLC</sequence>